<dbReference type="GO" id="GO:0006629">
    <property type="term" value="P:lipid metabolic process"/>
    <property type="evidence" value="ECO:0007669"/>
    <property type="project" value="UniProtKB-KW"/>
</dbReference>
<comment type="caution">
    <text evidence="9">The sequence shown here is derived from an EMBL/GenBank/DDBJ whole genome shotgun (WGS) entry which is preliminary data.</text>
</comment>
<dbReference type="InterPro" id="IPR002123">
    <property type="entry name" value="Plipid/glycerol_acylTrfase"/>
</dbReference>
<keyword evidence="5" id="KW-0443">Lipid metabolism</keyword>
<protein>
    <submittedName>
        <fullName evidence="9">1-acyl-sn-glycerol-3-phosphate acyltransferase</fullName>
    </submittedName>
</protein>
<keyword evidence="2 9" id="KW-0808">Transferase</keyword>
<evidence type="ECO:0000313" key="9">
    <source>
        <dbReference type="EMBL" id="MXP42618.1"/>
    </source>
</evidence>
<evidence type="ECO:0000256" key="5">
    <source>
        <dbReference type="ARBA" id="ARBA00023098"/>
    </source>
</evidence>
<accession>A0A6I4UVF9</accession>
<keyword evidence="7 9" id="KW-0012">Acyltransferase</keyword>
<gene>
    <name evidence="9" type="ORF">GRI75_13315</name>
</gene>
<dbReference type="Proteomes" id="UP000469159">
    <property type="component" value="Unassembled WGS sequence"/>
</dbReference>
<dbReference type="SMART" id="SM00563">
    <property type="entry name" value="PlsC"/>
    <property type="match status" value="1"/>
</dbReference>
<organism evidence="9 10">
    <name type="scientific">Croceibacterium soli</name>
    <dbReference type="NCBI Taxonomy" id="1739690"/>
    <lineage>
        <taxon>Bacteria</taxon>
        <taxon>Pseudomonadati</taxon>
        <taxon>Pseudomonadota</taxon>
        <taxon>Alphaproteobacteria</taxon>
        <taxon>Sphingomonadales</taxon>
        <taxon>Erythrobacteraceae</taxon>
        <taxon>Croceibacterium</taxon>
    </lineage>
</organism>
<dbReference type="OrthoDB" id="9806880at2"/>
<dbReference type="Pfam" id="PF01553">
    <property type="entry name" value="Acyltransferase"/>
    <property type="match status" value="1"/>
</dbReference>
<keyword evidence="6" id="KW-0472">Membrane</keyword>
<evidence type="ECO:0000256" key="3">
    <source>
        <dbReference type="ARBA" id="ARBA00022692"/>
    </source>
</evidence>
<dbReference type="GO" id="GO:0016020">
    <property type="term" value="C:membrane"/>
    <property type="evidence" value="ECO:0007669"/>
    <property type="project" value="UniProtKB-SubCell"/>
</dbReference>
<keyword evidence="10" id="KW-1185">Reference proteome</keyword>
<name>A0A6I4UVF9_9SPHN</name>
<dbReference type="CDD" id="cd07989">
    <property type="entry name" value="LPLAT_AGPAT-like"/>
    <property type="match status" value="1"/>
</dbReference>
<dbReference type="SUPFAM" id="SSF69593">
    <property type="entry name" value="Glycerol-3-phosphate (1)-acyltransferase"/>
    <property type="match status" value="1"/>
</dbReference>
<dbReference type="GO" id="GO:0016746">
    <property type="term" value="F:acyltransferase activity"/>
    <property type="evidence" value="ECO:0007669"/>
    <property type="project" value="UniProtKB-KW"/>
</dbReference>
<evidence type="ECO:0000256" key="4">
    <source>
        <dbReference type="ARBA" id="ARBA00022989"/>
    </source>
</evidence>
<evidence type="ECO:0000259" key="8">
    <source>
        <dbReference type="SMART" id="SM00563"/>
    </source>
</evidence>
<keyword evidence="4" id="KW-1133">Transmembrane helix</keyword>
<evidence type="ECO:0000313" key="10">
    <source>
        <dbReference type="Proteomes" id="UP000469159"/>
    </source>
</evidence>
<dbReference type="AlphaFoldDB" id="A0A6I4UVF9"/>
<feature type="domain" description="Phospholipid/glycerol acyltransferase" evidence="8">
    <location>
        <begin position="50"/>
        <end position="164"/>
    </location>
</feature>
<evidence type="ECO:0000256" key="1">
    <source>
        <dbReference type="ARBA" id="ARBA00004370"/>
    </source>
</evidence>
<dbReference type="PANTHER" id="PTHR23063">
    <property type="entry name" value="PHOSPHOLIPID ACYLTRANSFERASE"/>
    <property type="match status" value="1"/>
</dbReference>
<evidence type="ECO:0000256" key="6">
    <source>
        <dbReference type="ARBA" id="ARBA00023136"/>
    </source>
</evidence>
<evidence type="ECO:0000256" key="2">
    <source>
        <dbReference type="ARBA" id="ARBA00022679"/>
    </source>
</evidence>
<comment type="subcellular location">
    <subcellularLocation>
        <location evidence="1">Membrane</location>
    </subcellularLocation>
</comment>
<dbReference type="EMBL" id="WTYK01000009">
    <property type="protein sequence ID" value="MXP42618.1"/>
    <property type="molecule type" value="Genomic_DNA"/>
</dbReference>
<evidence type="ECO:0000256" key="7">
    <source>
        <dbReference type="ARBA" id="ARBA00023315"/>
    </source>
</evidence>
<dbReference type="PANTHER" id="PTHR23063:SF52">
    <property type="entry name" value="LYSOPHOSPHATIDYLCHOLINE ACYLTRANSFERASE"/>
    <property type="match status" value="1"/>
</dbReference>
<reference evidence="9 10" key="1">
    <citation type="submission" date="2019-12" db="EMBL/GenBank/DDBJ databases">
        <title>Genomic-based taxomic classification of the family Erythrobacteraceae.</title>
        <authorList>
            <person name="Xu L."/>
        </authorList>
    </citation>
    <scope>NUCLEOTIDE SEQUENCE [LARGE SCALE GENOMIC DNA]</scope>
    <source>
        <strain evidence="9 10">MCCC 1K02066</strain>
    </source>
</reference>
<sequence length="226" mass="24107">MLAWTAVAVPIHLVVLLTGKSWAVPPVYLAGLGRIAGLRLRIEGEPSRNALLLSNHLSWLDIPALAAASRSAFVAHSGLAGQPILKWLCEQNGTVFIARERRGSVAGQAEQLRQALSCERPLTVFLEGTCGDGRELLPFKSALLSAVDPLPPGIPVQPVALIYDEAPDIAWTGVEPGLDNAARILARTRPIRLTVRFLEPLAGRALADRKAMAAAAREAIAGELAR</sequence>
<proteinExistence type="predicted"/>
<keyword evidence="3" id="KW-0812">Transmembrane</keyword>